<keyword evidence="5" id="KW-0679">Respiratory chain</keyword>
<dbReference type="GeneID" id="17325143"/>
<dbReference type="RefSeq" id="XP_005717429.1">
    <property type="nucleotide sequence ID" value="XM_005717372.1"/>
</dbReference>
<feature type="chain" id="PRO_5004442776" evidence="17">
    <location>
        <begin position="18"/>
        <end position="283"/>
    </location>
</feature>
<dbReference type="InterPro" id="IPR021157">
    <property type="entry name" value="Cyt_c1_TM_anchor_C"/>
</dbReference>
<dbReference type="PANTHER" id="PTHR10266:SF3">
    <property type="entry name" value="CYTOCHROME C1, HEME PROTEIN, MITOCHONDRIAL"/>
    <property type="match status" value="1"/>
</dbReference>
<evidence type="ECO:0000313" key="19">
    <source>
        <dbReference type="EMBL" id="CDF37558.1"/>
    </source>
</evidence>
<dbReference type="GO" id="GO:0046872">
    <property type="term" value="F:metal ion binding"/>
    <property type="evidence" value="ECO:0007669"/>
    <property type="project" value="UniProtKB-KW"/>
</dbReference>
<comment type="subcellular location">
    <subcellularLocation>
        <location evidence="1">Mitochondrion inner membrane</location>
    </subcellularLocation>
</comment>
<keyword evidence="7 14" id="KW-0479">Metal-binding</keyword>
<evidence type="ECO:0000256" key="6">
    <source>
        <dbReference type="ARBA" id="ARBA00022692"/>
    </source>
</evidence>
<feature type="binding site" description="covalent" evidence="14">
    <location>
        <position position="85"/>
    </location>
    <ligand>
        <name>heme c</name>
        <dbReference type="ChEBI" id="CHEBI:61717"/>
    </ligand>
</feature>
<evidence type="ECO:0000256" key="7">
    <source>
        <dbReference type="ARBA" id="ARBA00022723"/>
    </source>
</evidence>
<gene>
    <name evidence="19" type="ORF">CHC_T00009218001</name>
</gene>
<dbReference type="InterPro" id="IPR002326">
    <property type="entry name" value="Cyt_c1"/>
</dbReference>
<keyword evidence="12" id="KW-0496">Mitochondrion</keyword>
<dbReference type="OMA" id="WVKKFKW"/>
<dbReference type="Gene3D" id="1.20.5.100">
    <property type="entry name" value="Cytochrome c1, transmembrane anchor, C-terminal"/>
    <property type="match status" value="1"/>
</dbReference>
<keyword evidence="8" id="KW-0999">Mitochondrion inner membrane</keyword>
<comment type="similarity">
    <text evidence="2">Belongs to the cytochrome c family.</text>
</comment>
<proteinExistence type="inferred from homology"/>
<dbReference type="FunFam" id="1.20.5.100:FF:000003">
    <property type="entry name" value="Cytochrome c1, heme protein, mitochondrial"/>
    <property type="match status" value="1"/>
</dbReference>
<comment type="cofactor">
    <cofactor evidence="14">
        <name>heme c</name>
        <dbReference type="ChEBI" id="CHEBI:61717"/>
    </cofactor>
    <text evidence="14">Binds 1 heme c group covalently per subunit.</text>
</comment>
<dbReference type="InterPro" id="IPR036909">
    <property type="entry name" value="Cyt_c-like_dom_sf"/>
</dbReference>
<evidence type="ECO:0000256" key="17">
    <source>
        <dbReference type="SAM" id="SignalP"/>
    </source>
</evidence>
<dbReference type="KEGG" id="ccp:CHC_T00009218001"/>
<keyword evidence="9" id="KW-0249">Electron transport</keyword>
<reference evidence="20" key="1">
    <citation type="journal article" date="2013" name="Proc. Natl. Acad. Sci. U.S.A.">
        <title>Genome structure and metabolic features in the red seaweed Chondrus crispus shed light on evolution of the Archaeplastida.</title>
        <authorList>
            <person name="Collen J."/>
            <person name="Porcel B."/>
            <person name="Carre W."/>
            <person name="Ball S.G."/>
            <person name="Chaparro C."/>
            <person name="Tonon T."/>
            <person name="Barbeyron T."/>
            <person name="Michel G."/>
            <person name="Noel B."/>
            <person name="Valentin K."/>
            <person name="Elias M."/>
            <person name="Artiguenave F."/>
            <person name="Arun A."/>
            <person name="Aury J.M."/>
            <person name="Barbosa-Neto J.F."/>
            <person name="Bothwell J.H."/>
            <person name="Bouget F.Y."/>
            <person name="Brillet L."/>
            <person name="Cabello-Hurtado F."/>
            <person name="Capella-Gutierrez S."/>
            <person name="Charrier B."/>
            <person name="Cladiere L."/>
            <person name="Cock J.M."/>
            <person name="Coelho S.M."/>
            <person name="Colleoni C."/>
            <person name="Czjzek M."/>
            <person name="Da Silva C."/>
            <person name="Delage L."/>
            <person name="Denoeud F."/>
            <person name="Deschamps P."/>
            <person name="Dittami S.M."/>
            <person name="Gabaldon T."/>
            <person name="Gachon C.M."/>
            <person name="Groisillier A."/>
            <person name="Herve C."/>
            <person name="Jabbari K."/>
            <person name="Katinka M."/>
            <person name="Kloareg B."/>
            <person name="Kowalczyk N."/>
            <person name="Labadie K."/>
            <person name="Leblanc C."/>
            <person name="Lopez P.J."/>
            <person name="McLachlan D.H."/>
            <person name="Meslet-Cladiere L."/>
            <person name="Moustafa A."/>
            <person name="Nehr Z."/>
            <person name="Nyvall Collen P."/>
            <person name="Panaud O."/>
            <person name="Partensky F."/>
            <person name="Poulain J."/>
            <person name="Rensing S.A."/>
            <person name="Rousvoal S."/>
            <person name="Samson G."/>
            <person name="Symeonidi A."/>
            <person name="Weissenbach J."/>
            <person name="Zambounis A."/>
            <person name="Wincker P."/>
            <person name="Boyen C."/>
        </authorList>
    </citation>
    <scope>NUCLEOTIDE SEQUENCE [LARGE SCALE GENOMIC DNA]</scope>
    <source>
        <strain evidence="20">cv. Stackhouse</strain>
    </source>
</reference>
<keyword evidence="10 16" id="KW-1133">Transmembrane helix</keyword>
<dbReference type="FunFam" id="1.10.760.10:FF:000002">
    <property type="entry name" value="Cytochrome c1, heme protein"/>
    <property type="match status" value="1"/>
</dbReference>
<evidence type="ECO:0000313" key="20">
    <source>
        <dbReference type="Proteomes" id="UP000012073"/>
    </source>
</evidence>
<keyword evidence="6 16" id="KW-0812">Transmembrane</keyword>
<evidence type="ECO:0000256" key="2">
    <source>
        <dbReference type="ARBA" id="ARBA00006488"/>
    </source>
</evidence>
<dbReference type="AlphaFoldDB" id="R7QIJ3"/>
<keyword evidence="17" id="KW-0732">Signal</keyword>
<name>R7QIJ3_CHOCR</name>
<feature type="binding site" description="covalent" evidence="14">
    <location>
        <position position="205"/>
    </location>
    <ligand>
        <name>heme c</name>
        <dbReference type="ChEBI" id="CHEBI:61717"/>
    </ligand>
</feature>
<evidence type="ECO:0000259" key="18">
    <source>
        <dbReference type="PROSITE" id="PS51007"/>
    </source>
</evidence>
<dbReference type="EMBL" id="HG001850">
    <property type="protein sequence ID" value="CDF37558.1"/>
    <property type="molecule type" value="Genomic_DNA"/>
</dbReference>
<accession>R7QIJ3</accession>
<dbReference type="InterPro" id="IPR009056">
    <property type="entry name" value="Cyt_c-like_dom"/>
</dbReference>
<dbReference type="PRINTS" id="PR00603">
    <property type="entry name" value="CYTOCHROMEC1"/>
</dbReference>
<dbReference type="SUPFAM" id="SSF81496">
    <property type="entry name" value="Cytochrome c1 subunit of cytochrome bc1 complex (Ubiquinol-cytochrome c reductase), transmembrane anchor"/>
    <property type="match status" value="1"/>
</dbReference>
<dbReference type="Gramene" id="CDF37558">
    <property type="protein sequence ID" value="CDF37558"/>
    <property type="gene ID" value="CHC_T00009218001"/>
</dbReference>
<dbReference type="PROSITE" id="PS51007">
    <property type="entry name" value="CYTC"/>
    <property type="match status" value="1"/>
</dbReference>
<evidence type="ECO:0000256" key="15">
    <source>
        <dbReference type="SAM" id="MobiDB-lite"/>
    </source>
</evidence>
<evidence type="ECO:0000256" key="11">
    <source>
        <dbReference type="ARBA" id="ARBA00023004"/>
    </source>
</evidence>
<evidence type="ECO:0000256" key="12">
    <source>
        <dbReference type="ARBA" id="ARBA00023128"/>
    </source>
</evidence>
<dbReference type="GO" id="GO:0009055">
    <property type="term" value="F:electron transfer activity"/>
    <property type="evidence" value="ECO:0007669"/>
    <property type="project" value="InterPro"/>
</dbReference>
<protein>
    <submittedName>
        <fullName evidence="19">Electron transporter, transferring electrons within CoQH2-cytochrome c reductase complex, putative</fullName>
    </submittedName>
</protein>
<feature type="transmembrane region" description="Helical" evidence="16">
    <location>
        <begin position="250"/>
        <end position="267"/>
    </location>
</feature>
<dbReference type="GO" id="GO:0006122">
    <property type="term" value="P:mitochondrial electron transport, ubiquinol to cytochrome c"/>
    <property type="evidence" value="ECO:0007669"/>
    <property type="project" value="TreeGrafter"/>
</dbReference>
<feature type="region of interest" description="Disordered" evidence="15">
    <location>
        <begin position="116"/>
        <end position="139"/>
    </location>
</feature>
<evidence type="ECO:0000256" key="16">
    <source>
        <dbReference type="SAM" id="Phobius"/>
    </source>
</evidence>
<feature type="binding site" description="covalent" evidence="14">
    <location>
        <position position="82"/>
    </location>
    <ligand>
        <name>heme c</name>
        <dbReference type="ChEBI" id="CHEBI:61717"/>
    </ligand>
</feature>
<evidence type="ECO:0000256" key="8">
    <source>
        <dbReference type="ARBA" id="ARBA00022792"/>
    </source>
</evidence>
<feature type="signal peptide" evidence="17">
    <location>
        <begin position="1"/>
        <end position="17"/>
    </location>
</feature>
<evidence type="ECO:0000256" key="14">
    <source>
        <dbReference type="PIRSR" id="PIRSR602326-1"/>
    </source>
</evidence>
<evidence type="ECO:0000256" key="4">
    <source>
        <dbReference type="ARBA" id="ARBA00022617"/>
    </source>
</evidence>
<dbReference type="SUPFAM" id="SSF46626">
    <property type="entry name" value="Cytochrome c"/>
    <property type="match status" value="1"/>
</dbReference>
<keyword evidence="3" id="KW-0813">Transport</keyword>
<evidence type="ECO:0000256" key="5">
    <source>
        <dbReference type="ARBA" id="ARBA00022660"/>
    </source>
</evidence>
<evidence type="ECO:0000256" key="1">
    <source>
        <dbReference type="ARBA" id="ARBA00004273"/>
    </source>
</evidence>
<dbReference type="PANTHER" id="PTHR10266">
    <property type="entry name" value="CYTOCHROME C1"/>
    <property type="match status" value="1"/>
</dbReference>
<keyword evidence="20" id="KW-1185">Reference proteome</keyword>
<evidence type="ECO:0000256" key="9">
    <source>
        <dbReference type="ARBA" id="ARBA00022982"/>
    </source>
</evidence>
<evidence type="ECO:0000256" key="13">
    <source>
        <dbReference type="ARBA" id="ARBA00023136"/>
    </source>
</evidence>
<dbReference type="Pfam" id="PF02167">
    <property type="entry name" value="Cytochrom_C1"/>
    <property type="match status" value="1"/>
</dbReference>
<keyword evidence="4 14" id="KW-0349">Heme</keyword>
<feature type="binding site" description="covalent" evidence="14">
    <location>
        <position position="86"/>
    </location>
    <ligand>
        <name>heme c</name>
        <dbReference type="ChEBI" id="CHEBI:61717"/>
    </ligand>
</feature>
<dbReference type="GO" id="GO:0005743">
    <property type="term" value="C:mitochondrial inner membrane"/>
    <property type="evidence" value="ECO:0007669"/>
    <property type="project" value="UniProtKB-SubCell"/>
</dbReference>
<sequence>MALPLWRLATRPAFAAAAAASTLAAGASLSRDQTRSIPLAAVAYADDEVLHPPHITWPHSPYLASFDAAAIRRGYEVYKNVCSSCHSMNRIAFRNLVGVAYTVDEVKEMAEDIDVEDGPNEEGAMFSRPGRLADTLPAPYPNEEAARYANNGALPPDLSLITKARHGGENYLWALLTGYRDAPEGINVREGLYYNPYFAGGQIAMERALYDGAVEYDDGTEATTSQMAKDVSTFLAWAAEPEHDQRKRMGMEWIGGFTILFFGMLYMKRFKWSLYKTRRLEFR</sequence>
<feature type="domain" description="Cytochrome c" evidence="18">
    <location>
        <begin position="69"/>
        <end position="239"/>
    </location>
</feature>
<dbReference type="GO" id="GO:0020037">
    <property type="term" value="F:heme binding"/>
    <property type="evidence" value="ECO:0007669"/>
    <property type="project" value="InterPro"/>
</dbReference>
<organism evidence="19 20">
    <name type="scientific">Chondrus crispus</name>
    <name type="common">Carrageen Irish moss</name>
    <name type="synonym">Polymorpha crispa</name>
    <dbReference type="NCBI Taxonomy" id="2769"/>
    <lineage>
        <taxon>Eukaryota</taxon>
        <taxon>Rhodophyta</taxon>
        <taxon>Florideophyceae</taxon>
        <taxon>Rhodymeniophycidae</taxon>
        <taxon>Gigartinales</taxon>
        <taxon>Gigartinaceae</taxon>
        <taxon>Chondrus</taxon>
    </lineage>
</organism>
<keyword evidence="11 14" id="KW-0408">Iron</keyword>
<dbReference type="Proteomes" id="UP000012073">
    <property type="component" value="Unassembled WGS sequence"/>
</dbReference>
<dbReference type="Gene3D" id="1.10.760.10">
    <property type="entry name" value="Cytochrome c-like domain"/>
    <property type="match status" value="1"/>
</dbReference>
<dbReference type="STRING" id="2769.R7QIJ3"/>
<evidence type="ECO:0000256" key="10">
    <source>
        <dbReference type="ARBA" id="ARBA00022989"/>
    </source>
</evidence>
<dbReference type="OrthoDB" id="5925at2759"/>
<evidence type="ECO:0000256" key="3">
    <source>
        <dbReference type="ARBA" id="ARBA00022448"/>
    </source>
</evidence>
<keyword evidence="13 16" id="KW-0472">Membrane</keyword>